<evidence type="ECO:0000313" key="3">
    <source>
        <dbReference type="EMBL" id="OPB44534.1"/>
    </source>
</evidence>
<keyword evidence="4" id="KW-1185">Reference proteome</keyword>
<dbReference type="CDD" id="cd00067">
    <property type="entry name" value="GAL4"/>
    <property type="match status" value="1"/>
</dbReference>
<evidence type="ECO:0000313" key="4">
    <source>
        <dbReference type="Proteomes" id="UP000191004"/>
    </source>
</evidence>
<name>A0A1T3CTW2_9HYPO</name>
<dbReference type="Pfam" id="PF00172">
    <property type="entry name" value="Zn_clus"/>
    <property type="match status" value="1"/>
</dbReference>
<protein>
    <submittedName>
        <fullName evidence="3">Zn2Cys6</fullName>
    </submittedName>
</protein>
<dbReference type="OrthoDB" id="4220372at2759"/>
<proteinExistence type="predicted"/>
<gene>
    <name evidence="3" type="ORF">A0O28_0028530</name>
</gene>
<dbReference type="SMART" id="SM00066">
    <property type="entry name" value="GAL4"/>
    <property type="match status" value="1"/>
</dbReference>
<dbReference type="InterPro" id="IPR053175">
    <property type="entry name" value="DHMBA_Reg_Transcription_Factor"/>
</dbReference>
<dbReference type="GO" id="GO:0008270">
    <property type="term" value="F:zinc ion binding"/>
    <property type="evidence" value="ECO:0007669"/>
    <property type="project" value="InterPro"/>
</dbReference>
<organism evidence="3 4">
    <name type="scientific">Trichoderma guizhouense</name>
    <dbReference type="NCBI Taxonomy" id="1491466"/>
    <lineage>
        <taxon>Eukaryota</taxon>
        <taxon>Fungi</taxon>
        <taxon>Dikarya</taxon>
        <taxon>Ascomycota</taxon>
        <taxon>Pezizomycotina</taxon>
        <taxon>Sordariomycetes</taxon>
        <taxon>Hypocreomycetidae</taxon>
        <taxon>Hypocreales</taxon>
        <taxon>Hypocreaceae</taxon>
        <taxon>Trichoderma</taxon>
    </lineage>
</organism>
<dbReference type="PROSITE" id="PS50048">
    <property type="entry name" value="ZN2_CY6_FUNGAL_2"/>
    <property type="match status" value="1"/>
</dbReference>
<reference evidence="3 4" key="1">
    <citation type="submission" date="2016-04" db="EMBL/GenBank/DDBJ databases">
        <title>Multiple horizontal gene transfer events from other fungi enriched the ability of the initially mycotrophic fungus Trichoderma (Ascomycota) to feed on dead plant biomass.</title>
        <authorList>
            <person name="Atanasova L."/>
            <person name="Chenthamara K."/>
            <person name="Zhang J."/>
            <person name="Grujic M."/>
            <person name="Henrissat B."/>
            <person name="Kuo A."/>
            <person name="Aertz A."/>
            <person name="Salamov A."/>
            <person name="Lipzen A."/>
            <person name="Labutti K."/>
            <person name="Barry K."/>
            <person name="Miao Y."/>
            <person name="Rahimi M.J."/>
            <person name="Shen Q."/>
            <person name="Grigoriev I.V."/>
            <person name="Kubicek C.P."/>
            <person name="Druzhinina I.S."/>
        </authorList>
    </citation>
    <scope>NUCLEOTIDE SEQUENCE [LARGE SCALE GENOMIC DNA]</scope>
    <source>
        <strain evidence="3 4">NJAU 4742</strain>
    </source>
</reference>
<evidence type="ECO:0000259" key="2">
    <source>
        <dbReference type="PROSITE" id="PS50048"/>
    </source>
</evidence>
<dbReference type="InterPro" id="IPR036864">
    <property type="entry name" value="Zn2-C6_fun-type_DNA-bd_sf"/>
</dbReference>
<dbReference type="InterPro" id="IPR001138">
    <property type="entry name" value="Zn2Cys6_DnaBD"/>
</dbReference>
<sequence length="495" mass="55627">MVNTGKPSMACATCKLRRTRCDQQRPACSQCRKSGWVCPGFPSKADVIFRHHTPASQQAIIGRRGQPTGRVIDLSPAVTDRATAFFLHQYVFDTKTSSDTVPPAVHEHLPVLLQRETPTGALSIIISAVGLAALANAGTSTPWKHEAYRLYGKALQKLQTDLQDSAGMKSDSTLAAVMLMGTFEMIANGDPTSMESFRYHIVAGARCVEIRGPNQFRNAVSAILFIQLRRLIIMTCHQLQEPLPYALKTWSRWAQPSQTRDEASLNLFAELNEHLAAVRAEIKRKGIRNPAAVATMLDPVDRQLAEWEARLPDSWRFKSYRNLDSKLDSFEGHKLQYDEYPGLWVASTWNNYRMIRILIHESKMNAMMKHGSDEDRKDLQHSAKILTEMTNGICYSVAYILGDRPNGLYSKRVPQAEAPDMLPKPGGYQLLWPLFLAGSLSTTSRDQRGWIARVLRDIGLRMGMQLAVSMAMKLEQTAISFSDREMWLIGEFFPV</sequence>
<dbReference type="Gene3D" id="4.10.240.10">
    <property type="entry name" value="Zn(2)-C6 fungal-type DNA-binding domain"/>
    <property type="match status" value="1"/>
</dbReference>
<dbReference type="AlphaFoldDB" id="A0A1T3CTW2"/>
<dbReference type="InterPro" id="IPR021858">
    <property type="entry name" value="Fun_TF"/>
</dbReference>
<dbReference type="PANTHER" id="PTHR38791">
    <property type="entry name" value="ZN(II)2CYS6 TRANSCRIPTION FACTOR (EUROFUNG)-RELATED-RELATED"/>
    <property type="match status" value="1"/>
</dbReference>
<dbReference type="Pfam" id="PF11951">
    <property type="entry name" value="Fungal_trans_2"/>
    <property type="match status" value="1"/>
</dbReference>
<keyword evidence="1" id="KW-0539">Nucleus</keyword>
<dbReference type="EMBL" id="LVVK01000007">
    <property type="protein sequence ID" value="OPB44534.1"/>
    <property type="molecule type" value="Genomic_DNA"/>
</dbReference>
<evidence type="ECO:0000256" key="1">
    <source>
        <dbReference type="ARBA" id="ARBA00023242"/>
    </source>
</evidence>
<accession>A0A1T3CTW2</accession>
<comment type="caution">
    <text evidence="3">The sequence shown here is derived from an EMBL/GenBank/DDBJ whole genome shotgun (WGS) entry which is preliminary data.</text>
</comment>
<feature type="domain" description="Zn(2)-C6 fungal-type" evidence="2">
    <location>
        <begin position="10"/>
        <end position="38"/>
    </location>
</feature>
<dbReference type="Proteomes" id="UP000191004">
    <property type="component" value="Unassembled WGS sequence"/>
</dbReference>
<dbReference type="PROSITE" id="PS00463">
    <property type="entry name" value="ZN2_CY6_FUNGAL_1"/>
    <property type="match status" value="1"/>
</dbReference>
<dbReference type="GO" id="GO:0000981">
    <property type="term" value="F:DNA-binding transcription factor activity, RNA polymerase II-specific"/>
    <property type="evidence" value="ECO:0007669"/>
    <property type="project" value="InterPro"/>
</dbReference>
<dbReference type="SUPFAM" id="SSF57701">
    <property type="entry name" value="Zn2/Cys6 DNA-binding domain"/>
    <property type="match status" value="1"/>
</dbReference>